<accession>A0A1H1Q7W7</accession>
<keyword evidence="8 12" id="KW-0067">ATP-binding</keyword>
<name>A0A1H1Q7W7_9MICO</name>
<dbReference type="HAMAP" id="MF_01987">
    <property type="entry name" value="Ribokinase"/>
    <property type="match status" value="1"/>
</dbReference>
<keyword evidence="9 12" id="KW-0460">Magnesium</keyword>
<evidence type="ECO:0000256" key="8">
    <source>
        <dbReference type="ARBA" id="ARBA00022840"/>
    </source>
</evidence>
<sequence>MSETFAGVAVVGSANLDLVVEVSRPPRVGETLLGRAGGRFPGGKGLNQAVAAARTGASTRFCGVVGADEAGAVLEAALTEAGVDAALRRSASAPTGVAHVLAFDDGDNSILVAAGANGELTPEDAVAGIAGAAVVLAQLEVPFAAVAAALVAARGAGARTILNAAPAHEAAVELLPEVDVLVVNETECAELGGVERLLGAGAGAVVLTEGAAGVTLHRPGRPGAHVAAFRIDAVDTTGAGDAFCGALAAGLAQGRDTEHALVRACAAGAIVARHRGATTPALTADALDALVAGR</sequence>
<feature type="active site" description="Proton acceptor" evidence="12">
    <location>
        <position position="241"/>
    </location>
</feature>
<dbReference type="InterPro" id="IPR011611">
    <property type="entry name" value="PfkB_dom"/>
</dbReference>
<evidence type="ECO:0000256" key="1">
    <source>
        <dbReference type="ARBA" id="ARBA00005380"/>
    </source>
</evidence>
<dbReference type="CDD" id="cd01174">
    <property type="entry name" value="ribokinase"/>
    <property type="match status" value="1"/>
</dbReference>
<dbReference type="PANTHER" id="PTHR10584:SF166">
    <property type="entry name" value="RIBOKINASE"/>
    <property type="match status" value="1"/>
</dbReference>
<evidence type="ECO:0000313" key="14">
    <source>
        <dbReference type="EMBL" id="SDS19601.1"/>
    </source>
</evidence>
<evidence type="ECO:0000256" key="10">
    <source>
        <dbReference type="ARBA" id="ARBA00022958"/>
    </source>
</evidence>
<feature type="binding site" evidence="12">
    <location>
        <position position="274"/>
    </location>
    <ligand>
        <name>K(+)</name>
        <dbReference type="ChEBI" id="CHEBI:29103"/>
    </ligand>
</feature>
<dbReference type="InterPro" id="IPR002173">
    <property type="entry name" value="Carboh/pur_kinase_PfkB_CS"/>
</dbReference>
<evidence type="ECO:0000256" key="9">
    <source>
        <dbReference type="ARBA" id="ARBA00022842"/>
    </source>
</evidence>
<keyword evidence="10 12" id="KW-0630">Potassium</keyword>
<dbReference type="GO" id="GO:0019303">
    <property type="term" value="P:D-ribose catabolic process"/>
    <property type="evidence" value="ECO:0007669"/>
    <property type="project" value="UniProtKB-UniRule"/>
</dbReference>
<evidence type="ECO:0000256" key="12">
    <source>
        <dbReference type="HAMAP-Rule" id="MF_01987"/>
    </source>
</evidence>
<comment type="similarity">
    <text evidence="1">Belongs to the carbohydrate kinase pfkB family.</text>
</comment>
<comment type="function">
    <text evidence="12">Catalyzes the phosphorylation of ribose at O-5 in a reaction requiring ATP and magnesium. The resulting D-ribose-5-phosphate can then be used either for sythesis of nucleotides, histidine, and tryptophan, or as a component of the pentose phosphate pathway.</text>
</comment>
<dbReference type="GO" id="GO:0004747">
    <property type="term" value="F:ribokinase activity"/>
    <property type="evidence" value="ECO:0007669"/>
    <property type="project" value="UniProtKB-UniRule"/>
</dbReference>
<feature type="binding site" evidence="12">
    <location>
        <position position="184"/>
    </location>
    <ligand>
        <name>ATP</name>
        <dbReference type="ChEBI" id="CHEBI:30616"/>
    </ligand>
</feature>
<dbReference type="AlphaFoldDB" id="A0A1H1Q7W7"/>
<dbReference type="eggNOG" id="COG0524">
    <property type="taxonomic scope" value="Bacteria"/>
</dbReference>
<evidence type="ECO:0000256" key="5">
    <source>
        <dbReference type="ARBA" id="ARBA00022723"/>
    </source>
</evidence>
<feature type="binding site" evidence="12">
    <location>
        <begin position="15"/>
        <end position="17"/>
    </location>
    <ligand>
        <name>substrate</name>
    </ligand>
</feature>
<dbReference type="Pfam" id="PF00294">
    <property type="entry name" value="PfkB"/>
    <property type="match status" value="1"/>
</dbReference>
<feature type="binding site" evidence="12">
    <location>
        <position position="276"/>
    </location>
    <ligand>
        <name>K(+)</name>
        <dbReference type="ChEBI" id="CHEBI:29103"/>
    </ligand>
</feature>
<feature type="binding site" evidence="12">
    <location>
        <begin position="43"/>
        <end position="47"/>
    </location>
    <ligand>
        <name>substrate</name>
    </ligand>
</feature>
<comment type="catalytic activity">
    <reaction evidence="12">
        <text>D-ribose + ATP = D-ribose 5-phosphate + ADP + H(+)</text>
        <dbReference type="Rhea" id="RHEA:13697"/>
        <dbReference type="ChEBI" id="CHEBI:15378"/>
        <dbReference type="ChEBI" id="CHEBI:30616"/>
        <dbReference type="ChEBI" id="CHEBI:47013"/>
        <dbReference type="ChEBI" id="CHEBI:78346"/>
        <dbReference type="ChEBI" id="CHEBI:456216"/>
        <dbReference type="EC" id="2.7.1.15"/>
    </reaction>
</comment>
<keyword evidence="12" id="KW-0963">Cytoplasm</keyword>
<dbReference type="GeneID" id="36298572"/>
<dbReference type="EC" id="2.7.1.15" evidence="2 12"/>
<dbReference type="EMBL" id="LT629770">
    <property type="protein sequence ID" value="SDS19601.1"/>
    <property type="molecule type" value="Genomic_DNA"/>
</dbReference>
<comment type="cofactor">
    <cofactor evidence="12">
        <name>Mg(2+)</name>
        <dbReference type="ChEBI" id="CHEBI:18420"/>
    </cofactor>
    <text evidence="12">Requires a divalent cation, most likely magnesium in vivo, as an electrophilic catalyst to aid phosphoryl group transfer. It is the chelate of the metal and the nucleotide that is the actual substrate.</text>
</comment>
<proteinExistence type="inferred from homology"/>
<dbReference type="GO" id="GO:0046872">
    <property type="term" value="F:metal ion binding"/>
    <property type="evidence" value="ECO:0007669"/>
    <property type="project" value="UniProtKB-KW"/>
</dbReference>
<evidence type="ECO:0000313" key="15">
    <source>
        <dbReference type="Proteomes" id="UP000182126"/>
    </source>
</evidence>
<dbReference type="UniPathway" id="UPA00916">
    <property type="reaction ID" value="UER00889"/>
</dbReference>
<keyword evidence="5 12" id="KW-0479">Metal-binding</keyword>
<dbReference type="RefSeq" id="WP_025102353.1">
    <property type="nucleotide sequence ID" value="NZ_LT629770.1"/>
</dbReference>
<comment type="similarity">
    <text evidence="12">Belongs to the carbohydrate kinase PfkB family. Ribokinase subfamily.</text>
</comment>
<feature type="binding site" evidence="12">
    <location>
        <position position="140"/>
    </location>
    <ligand>
        <name>substrate</name>
    </ligand>
</feature>
<dbReference type="PRINTS" id="PR00990">
    <property type="entry name" value="RIBOKINASE"/>
</dbReference>
<dbReference type="SUPFAM" id="SSF53613">
    <property type="entry name" value="Ribokinase-like"/>
    <property type="match status" value="1"/>
</dbReference>
<evidence type="ECO:0000256" key="2">
    <source>
        <dbReference type="ARBA" id="ARBA00012035"/>
    </source>
</evidence>
<keyword evidence="4 12" id="KW-0808">Transferase</keyword>
<keyword evidence="11 12" id="KW-0119">Carbohydrate metabolism</keyword>
<comment type="activity regulation">
    <text evidence="12">Activated by a monovalent cation that binds near, but not in, the active site. The most likely occupant of the site in vivo is potassium. Ion binding induces a conformational change that may alter substrate affinity.</text>
</comment>
<protein>
    <recommendedName>
        <fullName evidence="3 12">Ribokinase</fullName>
        <shortName evidence="12">RK</shortName>
        <ecNumber evidence="2 12">2.7.1.15</ecNumber>
    </recommendedName>
</protein>
<evidence type="ECO:0000259" key="13">
    <source>
        <dbReference type="Pfam" id="PF00294"/>
    </source>
</evidence>
<feature type="binding site" evidence="12">
    <location>
        <position position="235"/>
    </location>
    <ligand>
        <name>K(+)</name>
        <dbReference type="ChEBI" id="CHEBI:29103"/>
    </ligand>
</feature>
<comment type="pathway">
    <text evidence="12">Carbohydrate metabolism; D-ribose degradation; D-ribose 5-phosphate from beta-D-ribopyranose: step 2/2.</text>
</comment>
<evidence type="ECO:0000256" key="6">
    <source>
        <dbReference type="ARBA" id="ARBA00022741"/>
    </source>
</evidence>
<keyword evidence="7 12" id="KW-0418">Kinase</keyword>
<dbReference type="GO" id="GO:0005524">
    <property type="term" value="F:ATP binding"/>
    <property type="evidence" value="ECO:0007669"/>
    <property type="project" value="UniProtKB-UniRule"/>
</dbReference>
<feature type="binding site" evidence="12">
    <location>
        <position position="271"/>
    </location>
    <ligand>
        <name>K(+)</name>
        <dbReference type="ChEBI" id="CHEBI:29103"/>
    </ligand>
</feature>
<evidence type="ECO:0000256" key="3">
    <source>
        <dbReference type="ARBA" id="ARBA00016943"/>
    </source>
</evidence>
<dbReference type="Gene3D" id="3.40.1190.20">
    <property type="match status" value="1"/>
</dbReference>
<reference evidence="14 15" key="1">
    <citation type="submission" date="2016-10" db="EMBL/GenBank/DDBJ databases">
        <authorList>
            <person name="de Groot N.N."/>
        </authorList>
    </citation>
    <scope>NUCLEOTIDE SEQUENCE [LARGE SCALE GENOMIC DNA]</scope>
    <source>
        <strain evidence="14 15">DSM 15019</strain>
    </source>
</reference>
<feature type="binding site" evidence="12">
    <location>
        <begin position="208"/>
        <end position="213"/>
    </location>
    <ligand>
        <name>ATP</name>
        <dbReference type="ChEBI" id="CHEBI:30616"/>
    </ligand>
</feature>
<evidence type="ECO:0000256" key="4">
    <source>
        <dbReference type="ARBA" id="ARBA00022679"/>
    </source>
</evidence>
<dbReference type="GO" id="GO:0005829">
    <property type="term" value="C:cytosol"/>
    <property type="evidence" value="ECO:0007669"/>
    <property type="project" value="TreeGrafter"/>
</dbReference>
<feature type="binding site" evidence="12">
    <location>
        <position position="237"/>
    </location>
    <ligand>
        <name>K(+)</name>
        <dbReference type="ChEBI" id="CHEBI:29103"/>
    </ligand>
</feature>
<organism evidence="14 15">
    <name type="scientific">Microbacterium paraoxydans</name>
    <dbReference type="NCBI Taxonomy" id="199592"/>
    <lineage>
        <taxon>Bacteria</taxon>
        <taxon>Bacillati</taxon>
        <taxon>Actinomycetota</taxon>
        <taxon>Actinomycetes</taxon>
        <taxon>Micrococcales</taxon>
        <taxon>Microbacteriaceae</taxon>
        <taxon>Microbacterium</taxon>
    </lineage>
</organism>
<evidence type="ECO:0000256" key="7">
    <source>
        <dbReference type="ARBA" id="ARBA00022777"/>
    </source>
</evidence>
<evidence type="ECO:0000256" key="11">
    <source>
        <dbReference type="ARBA" id="ARBA00023277"/>
    </source>
</evidence>
<comment type="subcellular location">
    <subcellularLocation>
        <location evidence="12">Cytoplasm</location>
    </subcellularLocation>
</comment>
<dbReference type="PANTHER" id="PTHR10584">
    <property type="entry name" value="SUGAR KINASE"/>
    <property type="match status" value="1"/>
</dbReference>
<dbReference type="Proteomes" id="UP000182126">
    <property type="component" value="Chromosome I"/>
</dbReference>
<dbReference type="InterPro" id="IPR002139">
    <property type="entry name" value="Ribo/fructo_kinase"/>
</dbReference>
<keyword evidence="6 12" id="KW-0547">Nucleotide-binding</keyword>
<feature type="domain" description="Carbohydrate kinase PfkB" evidence="13">
    <location>
        <begin position="8"/>
        <end position="281"/>
    </location>
</feature>
<gene>
    <name evidence="12" type="primary">rbsK</name>
    <name evidence="14" type="ORF">SAMN04489809_1304</name>
</gene>
<feature type="binding site" evidence="12">
    <location>
        <position position="241"/>
    </location>
    <ligand>
        <name>substrate</name>
    </ligand>
</feature>
<feature type="binding site" evidence="12">
    <location>
        <begin position="240"/>
        <end position="241"/>
    </location>
    <ligand>
        <name>ATP</name>
        <dbReference type="ChEBI" id="CHEBI:30616"/>
    </ligand>
</feature>
<dbReference type="InterPro" id="IPR011877">
    <property type="entry name" value="Ribokinase"/>
</dbReference>
<comment type="subunit">
    <text evidence="12">Homodimer.</text>
</comment>
<dbReference type="InterPro" id="IPR029056">
    <property type="entry name" value="Ribokinase-like"/>
</dbReference>
<comment type="caution">
    <text evidence="12">Lacks conserved residue(s) required for the propagation of feature annotation.</text>
</comment>
<dbReference type="PROSITE" id="PS00584">
    <property type="entry name" value="PFKB_KINASES_2"/>
    <property type="match status" value="1"/>
</dbReference>